<dbReference type="Pfam" id="PF13175">
    <property type="entry name" value="AAA_15"/>
    <property type="match status" value="1"/>
</dbReference>
<dbReference type="Pfam" id="PF13304">
    <property type="entry name" value="AAA_21"/>
    <property type="match status" value="1"/>
</dbReference>
<evidence type="ECO:0000259" key="1">
    <source>
        <dbReference type="Pfam" id="PF13175"/>
    </source>
</evidence>
<evidence type="ECO:0000313" key="4">
    <source>
        <dbReference type="Proteomes" id="UP000181790"/>
    </source>
</evidence>
<dbReference type="EMBL" id="MORL01000007">
    <property type="protein sequence ID" value="OIN58290.1"/>
    <property type="molecule type" value="Genomic_DNA"/>
</dbReference>
<proteinExistence type="predicted"/>
<dbReference type="Proteomes" id="UP000181790">
    <property type="component" value="Unassembled WGS sequence"/>
</dbReference>
<accession>A0A1S2VIR1</accession>
<dbReference type="Gene3D" id="3.40.50.300">
    <property type="entry name" value="P-loop containing nucleotide triphosphate hydrolases"/>
    <property type="match status" value="1"/>
</dbReference>
<dbReference type="RefSeq" id="WP_071503962.1">
    <property type="nucleotide sequence ID" value="NZ_MORL01000007.1"/>
</dbReference>
<reference evidence="3 4" key="1">
    <citation type="submission" date="2016-10" db="EMBL/GenBank/DDBJ databases">
        <title>Arsenicibacter rosenii gen. nov., sp. nov., an efficient arsenic-methylating bacterium isolated from an arsenic-contaminated paddy soil.</title>
        <authorList>
            <person name="Huang K."/>
        </authorList>
    </citation>
    <scope>NUCLEOTIDE SEQUENCE [LARGE SCALE GENOMIC DNA]</scope>
    <source>
        <strain evidence="3 4">SM-1</strain>
    </source>
</reference>
<keyword evidence="4" id="KW-1185">Reference proteome</keyword>
<dbReference type="InterPro" id="IPR051396">
    <property type="entry name" value="Bact_Antivir_Def_Nuclease"/>
</dbReference>
<organism evidence="3 4">
    <name type="scientific">Arsenicibacter rosenii</name>
    <dbReference type="NCBI Taxonomy" id="1750698"/>
    <lineage>
        <taxon>Bacteria</taxon>
        <taxon>Pseudomonadati</taxon>
        <taxon>Bacteroidota</taxon>
        <taxon>Cytophagia</taxon>
        <taxon>Cytophagales</taxon>
        <taxon>Spirosomataceae</taxon>
        <taxon>Arsenicibacter</taxon>
    </lineage>
</organism>
<dbReference type="AlphaFoldDB" id="A0A1S2VIR1"/>
<dbReference type="GO" id="GO:0005524">
    <property type="term" value="F:ATP binding"/>
    <property type="evidence" value="ECO:0007669"/>
    <property type="project" value="InterPro"/>
</dbReference>
<dbReference type="InterPro" id="IPR027417">
    <property type="entry name" value="P-loop_NTPase"/>
</dbReference>
<sequence>MISSITIKNFMAHSELSLKDIPSINVIIGKNDTGKTGLLKLLYATVKSLEVYSLKSKQSDVVFKKELSDKLHDTFMPRKNGLGDLVQKGSKEKLDVNITIVGNNGKYKQPIYFSFGDRTEKSITTCTEHVEPLINSSINALFVPAKEVLTAFTDIRNIRENFYGVGFDDTYLDLIKALSLETTKGRVATELSQVNKSLEDLFEGKIEQTGQKEQPFVFKKGNQQFAMQQTAEGIKKIGILTTLITNRQLGKGTILFMDEPETALHPDAVRQMVEMLVAMSKAGVQIFLASHSYFVIKQLANCAKRDDLNVCCWNLKREMGKPVSNSFHDLIDGVLPSNSIIDEALKMYDEEINIDLK</sequence>
<feature type="domain" description="ATPase AAA-type core" evidence="2">
    <location>
        <begin position="153"/>
        <end position="296"/>
    </location>
</feature>
<evidence type="ECO:0000313" key="3">
    <source>
        <dbReference type="EMBL" id="OIN58290.1"/>
    </source>
</evidence>
<name>A0A1S2VIR1_9BACT</name>
<dbReference type="PANTHER" id="PTHR43581:SF2">
    <property type="entry name" value="EXCINUCLEASE ATPASE SUBUNIT"/>
    <property type="match status" value="1"/>
</dbReference>
<protein>
    <submittedName>
        <fullName evidence="3">Uncharacterized protein</fullName>
    </submittedName>
</protein>
<dbReference type="SUPFAM" id="SSF52540">
    <property type="entry name" value="P-loop containing nucleoside triphosphate hydrolases"/>
    <property type="match status" value="1"/>
</dbReference>
<dbReference type="OrthoDB" id="9769293at2"/>
<feature type="domain" description="Endonuclease GajA/Old nuclease/RecF-like AAA" evidence="1">
    <location>
        <begin position="1"/>
        <end position="72"/>
    </location>
</feature>
<evidence type="ECO:0000259" key="2">
    <source>
        <dbReference type="Pfam" id="PF13304"/>
    </source>
</evidence>
<dbReference type="PANTHER" id="PTHR43581">
    <property type="entry name" value="ATP/GTP PHOSPHATASE"/>
    <property type="match status" value="1"/>
</dbReference>
<dbReference type="InterPro" id="IPR003959">
    <property type="entry name" value="ATPase_AAA_core"/>
</dbReference>
<comment type="caution">
    <text evidence="3">The sequence shown here is derived from an EMBL/GenBank/DDBJ whole genome shotgun (WGS) entry which is preliminary data.</text>
</comment>
<dbReference type="GO" id="GO:0016887">
    <property type="term" value="F:ATP hydrolysis activity"/>
    <property type="evidence" value="ECO:0007669"/>
    <property type="project" value="InterPro"/>
</dbReference>
<dbReference type="InterPro" id="IPR041685">
    <property type="entry name" value="AAA_GajA/Old/RecF-like"/>
</dbReference>
<gene>
    <name evidence="3" type="ORF">BLX24_14930</name>
</gene>